<dbReference type="Pfam" id="PF02567">
    <property type="entry name" value="PhzC-PhzF"/>
    <property type="match status" value="1"/>
</dbReference>
<dbReference type="Proteomes" id="UP000708208">
    <property type="component" value="Unassembled WGS sequence"/>
</dbReference>
<evidence type="ECO:0000256" key="2">
    <source>
        <dbReference type="ARBA" id="ARBA00023235"/>
    </source>
</evidence>
<dbReference type="NCBIfam" id="TIGR00654">
    <property type="entry name" value="PhzF_family"/>
    <property type="match status" value="1"/>
</dbReference>
<dbReference type="PIRSF" id="PIRSF016184">
    <property type="entry name" value="PhzC_PhzF"/>
    <property type="match status" value="1"/>
</dbReference>
<gene>
    <name evidence="3" type="ORF">AFUS01_LOCUS1064</name>
</gene>
<comment type="caution">
    <text evidence="3">The sequence shown here is derived from an EMBL/GenBank/DDBJ whole genome shotgun (WGS) entry which is preliminary data.</text>
</comment>
<dbReference type="OrthoDB" id="10266162at2759"/>
<evidence type="ECO:0000256" key="1">
    <source>
        <dbReference type="ARBA" id="ARBA00008270"/>
    </source>
</evidence>
<reference evidence="3" key="1">
    <citation type="submission" date="2021-06" db="EMBL/GenBank/DDBJ databases">
        <authorList>
            <person name="Hodson N. C."/>
            <person name="Mongue J. A."/>
            <person name="Jaron S. K."/>
        </authorList>
    </citation>
    <scope>NUCLEOTIDE SEQUENCE</scope>
</reference>
<comment type="similarity">
    <text evidence="1">Belongs to the PhzF family.</text>
</comment>
<evidence type="ECO:0000313" key="4">
    <source>
        <dbReference type="Proteomes" id="UP000708208"/>
    </source>
</evidence>
<dbReference type="AlphaFoldDB" id="A0A8J2NLS8"/>
<dbReference type="EMBL" id="CAJVCH010005893">
    <property type="protein sequence ID" value="CAG7659223.1"/>
    <property type="molecule type" value="Genomic_DNA"/>
</dbReference>
<accession>A0A8J2NLS8</accession>
<protein>
    <recommendedName>
        <fullName evidence="5">Phenazine biosynthesis PhzC/PhzF protein</fullName>
    </recommendedName>
</protein>
<dbReference type="PANTHER" id="PTHR13774">
    <property type="entry name" value="PHENAZINE BIOSYNTHESIS PROTEIN"/>
    <property type="match status" value="1"/>
</dbReference>
<sequence>MAFPIYIVDAFTTGNNDLFTGGPAAVVLLNSDDEIADSSKLKLAKSMNISQTAFVSMGWTRLNKISAENLNDANTLRRTLRWFTPTEEVPLCGHATEASVKALVHHYQKNQKNLKIERIEFETLHRGVLTASISTENQVELITISLPANPTIESGIVKTTTFVPFLKTLLGASFDDPVEAVQEIHESPSQKNSLLVRLKQVVGESPRETLLRVQPNFEELLEVGTGPLQLRIITVTIKADFDSSEDFYSRVFTPFFGIAEDPVCGTAHTLLLPYWSNELKMVGEDLQTLQLSSRGGKLRGAWKASKVTLTGTARVVVEGQLMV</sequence>
<dbReference type="InterPro" id="IPR003719">
    <property type="entry name" value="Phenazine_PhzF-like"/>
</dbReference>
<keyword evidence="2" id="KW-0413">Isomerase</keyword>
<dbReference type="GO" id="GO:0016853">
    <property type="term" value="F:isomerase activity"/>
    <property type="evidence" value="ECO:0007669"/>
    <property type="project" value="UniProtKB-KW"/>
</dbReference>
<keyword evidence="4" id="KW-1185">Reference proteome</keyword>
<evidence type="ECO:0000313" key="3">
    <source>
        <dbReference type="EMBL" id="CAG7659223.1"/>
    </source>
</evidence>
<evidence type="ECO:0008006" key="5">
    <source>
        <dbReference type="Google" id="ProtNLM"/>
    </source>
</evidence>
<name>A0A8J2NLS8_9HEXA</name>
<proteinExistence type="inferred from homology"/>
<dbReference type="PANTHER" id="PTHR13774:SF17">
    <property type="entry name" value="PHENAZINE BIOSYNTHESIS-LIKE DOMAIN-CONTAINING PROTEIN"/>
    <property type="match status" value="1"/>
</dbReference>
<organism evidence="3 4">
    <name type="scientific">Allacma fusca</name>
    <dbReference type="NCBI Taxonomy" id="39272"/>
    <lineage>
        <taxon>Eukaryota</taxon>
        <taxon>Metazoa</taxon>
        <taxon>Ecdysozoa</taxon>
        <taxon>Arthropoda</taxon>
        <taxon>Hexapoda</taxon>
        <taxon>Collembola</taxon>
        <taxon>Symphypleona</taxon>
        <taxon>Sminthuridae</taxon>
        <taxon>Allacma</taxon>
    </lineage>
</organism>
<dbReference type="GO" id="GO:0005737">
    <property type="term" value="C:cytoplasm"/>
    <property type="evidence" value="ECO:0007669"/>
    <property type="project" value="TreeGrafter"/>
</dbReference>